<comment type="caution">
    <text evidence="2">The sequence shown here is derived from an EMBL/GenBank/DDBJ whole genome shotgun (WGS) entry which is preliminary data.</text>
</comment>
<reference evidence="2 3" key="1">
    <citation type="submission" date="2020-10" db="EMBL/GenBank/DDBJ databases">
        <title>Phylogeny of dyella-like bacteria.</title>
        <authorList>
            <person name="Fu J."/>
        </authorList>
    </citation>
    <scope>NUCLEOTIDE SEQUENCE [LARGE SCALE GENOMIC DNA]</scope>
    <source>
        <strain evidence="2 3">DKC-1</strain>
    </source>
</reference>
<dbReference type="RefSeq" id="WP_404542233.1">
    <property type="nucleotide sequence ID" value="NZ_JADIKL010000013.1"/>
</dbReference>
<evidence type="ECO:0000313" key="2">
    <source>
        <dbReference type="EMBL" id="MFK2932513.1"/>
    </source>
</evidence>
<accession>A0ABW8KK85</accession>
<sequence>MIAMAAVPLLARGSDMENGCAVSRRPRLAAWWAAVVLLSCALPAMATQPVFPGHMKRIKSERSVMGFRFPAGTEVEVLNSTGEATGKVILHRGCKVDGHWLKSGTQLMVVKDKETPPHLAWFDAAPGQRFHGIDLPAGTQVDFDAQGRLADMNGLDGPPIRIGGRLFGSNDWIEFHPNGRVKSGELLKGFVVDGLHVQPGPIEFFANGRIRQAWIGEGSTYRTLKLERSNRGNRFDVQFWPDGRLKQGVLASPAVVDGKSCPAGHVSFKQDGTLDDCGGGNWVW</sequence>
<name>A0ABW8KK85_9GAMM</name>
<organism evidence="2 3">
    <name type="scientific">Dyella agri</name>
    <dbReference type="NCBI Taxonomy" id="1926869"/>
    <lineage>
        <taxon>Bacteria</taxon>
        <taxon>Pseudomonadati</taxon>
        <taxon>Pseudomonadota</taxon>
        <taxon>Gammaproteobacteria</taxon>
        <taxon>Lysobacterales</taxon>
        <taxon>Rhodanobacteraceae</taxon>
        <taxon>Dyella</taxon>
    </lineage>
</organism>
<keyword evidence="1" id="KW-0812">Transmembrane</keyword>
<proteinExistence type="predicted"/>
<keyword evidence="3" id="KW-1185">Reference proteome</keyword>
<gene>
    <name evidence="2" type="ORF">ISP14_17140</name>
</gene>
<keyword evidence="1" id="KW-0472">Membrane</keyword>
<dbReference type="Proteomes" id="UP001620397">
    <property type="component" value="Unassembled WGS sequence"/>
</dbReference>
<dbReference type="EMBL" id="JADIKL010000013">
    <property type="protein sequence ID" value="MFK2932513.1"/>
    <property type="molecule type" value="Genomic_DNA"/>
</dbReference>
<evidence type="ECO:0008006" key="4">
    <source>
        <dbReference type="Google" id="ProtNLM"/>
    </source>
</evidence>
<protein>
    <recommendedName>
        <fullName evidence="4">DUF5666 domain-containing protein</fullName>
    </recommendedName>
</protein>
<feature type="transmembrane region" description="Helical" evidence="1">
    <location>
        <begin position="29"/>
        <end position="51"/>
    </location>
</feature>
<keyword evidence="1" id="KW-1133">Transmembrane helix</keyword>
<evidence type="ECO:0000313" key="3">
    <source>
        <dbReference type="Proteomes" id="UP001620397"/>
    </source>
</evidence>
<evidence type="ECO:0000256" key="1">
    <source>
        <dbReference type="SAM" id="Phobius"/>
    </source>
</evidence>